<evidence type="ECO:0000256" key="5">
    <source>
        <dbReference type="SAM" id="Phobius"/>
    </source>
</evidence>
<evidence type="ECO:0000313" key="8">
    <source>
        <dbReference type="Proteomes" id="UP000472676"/>
    </source>
</evidence>
<dbReference type="GO" id="GO:0008610">
    <property type="term" value="P:lipid biosynthetic process"/>
    <property type="evidence" value="ECO:0007669"/>
    <property type="project" value="InterPro"/>
</dbReference>
<organism evidence="7 8">
    <name type="scientific">Solimonas terrae</name>
    <dbReference type="NCBI Taxonomy" id="1396819"/>
    <lineage>
        <taxon>Bacteria</taxon>
        <taxon>Pseudomonadati</taxon>
        <taxon>Pseudomonadota</taxon>
        <taxon>Gammaproteobacteria</taxon>
        <taxon>Nevskiales</taxon>
        <taxon>Nevskiaceae</taxon>
        <taxon>Solimonas</taxon>
    </lineage>
</organism>
<dbReference type="InterPro" id="IPR006694">
    <property type="entry name" value="Fatty_acid_hydroxylase"/>
</dbReference>
<comment type="subcellular location">
    <subcellularLocation>
        <location evidence="1">Membrane</location>
    </subcellularLocation>
</comment>
<feature type="domain" description="Fatty acid hydroxylase" evidence="6">
    <location>
        <begin position="83"/>
        <end position="224"/>
    </location>
</feature>
<evidence type="ECO:0000256" key="1">
    <source>
        <dbReference type="ARBA" id="ARBA00004370"/>
    </source>
</evidence>
<keyword evidence="3 5" id="KW-1133">Transmembrane helix</keyword>
<dbReference type="PANTHER" id="PTHR11863">
    <property type="entry name" value="STEROL DESATURASE"/>
    <property type="match status" value="1"/>
</dbReference>
<dbReference type="GO" id="GO:0016020">
    <property type="term" value="C:membrane"/>
    <property type="evidence" value="ECO:0007669"/>
    <property type="project" value="UniProtKB-SubCell"/>
</dbReference>
<dbReference type="AlphaFoldDB" id="A0A6M2BPQ3"/>
<evidence type="ECO:0000259" key="6">
    <source>
        <dbReference type="Pfam" id="PF04116"/>
    </source>
</evidence>
<protein>
    <submittedName>
        <fullName evidence="7">Sterol desaturase family protein</fullName>
    </submittedName>
</protein>
<keyword evidence="8" id="KW-1185">Reference proteome</keyword>
<dbReference type="InterPro" id="IPR050307">
    <property type="entry name" value="Sterol_Desaturase_Related"/>
</dbReference>
<keyword evidence="2 5" id="KW-0812">Transmembrane</keyword>
<comment type="caution">
    <text evidence="7">The sequence shown here is derived from an EMBL/GenBank/DDBJ whole genome shotgun (WGS) entry which is preliminary data.</text>
</comment>
<evidence type="ECO:0000256" key="3">
    <source>
        <dbReference type="ARBA" id="ARBA00022989"/>
    </source>
</evidence>
<dbReference type="Pfam" id="PF04116">
    <property type="entry name" value="FA_hydroxylase"/>
    <property type="match status" value="1"/>
</dbReference>
<name>A0A6M2BPQ3_9GAMM</name>
<dbReference type="EMBL" id="JAAMOW010000002">
    <property type="protein sequence ID" value="NGY04059.1"/>
    <property type="molecule type" value="Genomic_DNA"/>
</dbReference>
<proteinExistence type="predicted"/>
<feature type="transmembrane region" description="Helical" evidence="5">
    <location>
        <begin position="141"/>
        <end position="170"/>
    </location>
</feature>
<dbReference type="GO" id="GO:0005506">
    <property type="term" value="F:iron ion binding"/>
    <property type="evidence" value="ECO:0007669"/>
    <property type="project" value="InterPro"/>
</dbReference>
<evidence type="ECO:0000313" key="7">
    <source>
        <dbReference type="EMBL" id="NGY04059.1"/>
    </source>
</evidence>
<evidence type="ECO:0000256" key="2">
    <source>
        <dbReference type="ARBA" id="ARBA00022692"/>
    </source>
</evidence>
<feature type="transmembrane region" description="Helical" evidence="5">
    <location>
        <begin position="82"/>
        <end position="101"/>
    </location>
</feature>
<gene>
    <name evidence="7" type="ORF">G7Y85_04725</name>
</gene>
<accession>A0A6M2BPQ3</accession>
<reference evidence="7 8" key="1">
    <citation type="journal article" date="2014" name="Int. J. Syst. Evol. Microbiol.">
        <title>Solimonas terrae sp. nov., isolated from soil.</title>
        <authorList>
            <person name="Kim S.J."/>
            <person name="Moon J.Y."/>
            <person name="Weon H.Y."/>
            <person name="Ahn J.H."/>
            <person name="Chen W.M."/>
            <person name="Kwon S.W."/>
        </authorList>
    </citation>
    <scope>NUCLEOTIDE SEQUENCE [LARGE SCALE GENOMIC DNA]</scope>
    <source>
        <strain evidence="7 8">KIS83-12</strain>
    </source>
</reference>
<dbReference type="Proteomes" id="UP000472676">
    <property type="component" value="Unassembled WGS sequence"/>
</dbReference>
<keyword evidence="4 5" id="KW-0472">Membrane</keyword>
<feature type="transmembrane region" description="Helical" evidence="5">
    <location>
        <begin position="50"/>
        <end position="70"/>
    </location>
</feature>
<evidence type="ECO:0000256" key="4">
    <source>
        <dbReference type="ARBA" id="ARBA00023136"/>
    </source>
</evidence>
<dbReference type="GO" id="GO:0016491">
    <property type="term" value="F:oxidoreductase activity"/>
    <property type="evidence" value="ECO:0007669"/>
    <property type="project" value="InterPro"/>
</dbReference>
<sequence length="248" mass="28633">MLVALATPFLVAPLVKRIPAFREISQLNAATAEQRQKRSFYMPVQNRSKLWGLATYLVFFIAVIPFIVTADAQPWWQIPRDIFVILMVYDFFYYLTHRFAFHDGGFGPGPLMWVHAIHHQNRNPCRMDSNYLHPLETSIGVALYGVTVGVLGWLMGDFHIVTLIITTIAFSEINLHNHDLMETPDRFPYRYLRYMSRMHHVHHSRFTTGNFATITLFYDWLFGTYDTGNGWGRGKTDTPETAVSVVEA</sequence>